<accession>A0A1B9E9V3</accession>
<evidence type="ECO:0000313" key="1">
    <source>
        <dbReference type="EMBL" id="OCB78712.1"/>
    </source>
</evidence>
<name>A0A1B9E9V3_9FLAO</name>
<dbReference type="Proteomes" id="UP000093510">
    <property type="component" value="Unassembled WGS sequence"/>
</dbReference>
<reference evidence="1 2" key="1">
    <citation type="submission" date="2016-03" db="EMBL/GenBank/DDBJ databases">
        <authorList>
            <person name="Ploux O."/>
        </authorList>
    </citation>
    <scope>NUCLEOTIDE SEQUENCE [LARGE SCALE GENOMIC DNA]</scope>
    <source>
        <strain evidence="1 2">LPB0076</strain>
    </source>
</reference>
<sequence>MNIAACVIVYHPNQEELQNLSTYASKVNKVYVYDNTEASACAFLRDQNNPKMVYYSDLENKGLSVRLNQACQQALADGFDFLLTMDQDSSFITANLDRYFEDITNFPNKETVGLFNLQYSDKNLVVDPREVLSQEVPTVITSGSVINLKNYTQIGGFDENLFIDGVDFDYCLAALKNGFKCIEFKNNYFKHRIGNKIKRRSFKTLYLVSKEKHLHAPIRLYYMIRNALYLEQKYYSVFPEYISEIKKSYKTQVQTNLNYTNNIFNFYKYQFKAQSDFKNNRMGKFKGFN</sequence>
<comment type="caution">
    <text evidence="1">The sequence shown here is derived from an EMBL/GenBank/DDBJ whole genome shotgun (WGS) entry which is preliminary data.</text>
</comment>
<dbReference type="OrthoDB" id="9771846at2"/>
<dbReference type="RefSeq" id="WP_066331584.1">
    <property type="nucleotide sequence ID" value="NZ_CP017688.1"/>
</dbReference>
<evidence type="ECO:0008006" key="3">
    <source>
        <dbReference type="Google" id="ProtNLM"/>
    </source>
</evidence>
<organism evidence="1 2">
    <name type="scientific">Flavobacterium crassostreae</name>
    <dbReference type="NCBI Taxonomy" id="1763534"/>
    <lineage>
        <taxon>Bacteria</taxon>
        <taxon>Pseudomonadati</taxon>
        <taxon>Bacteroidota</taxon>
        <taxon>Flavobacteriia</taxon>
        <taxon>Flavobacteriales</taxon>
        <taxon>Flavobacteriaceae</taxon>
        <taxon>Flavobacterium</taxon>
    </lineage>
</organism>
<protein>
    <recommendedName>
        <fullName evidence="3">Glycosyltransferase 2-like domain-containing protein</fullName>
    </recommendedName>
</protein>
<dbReference type="Gene3D" id="3.90.550.10">
    <property type="entry name" value="Spore Coat Polysaccharide Biosynthesis Protein SpsA, Chain A"/>
    <property type="match status" value="1"/>
</dbReference>
<dbReference type="STRING" id="1763534.GCA_001831475_01643"/>
<dbReference type="InterPro" id="IPR029044">
    <property type="entry name" value="Nucleotide-diphossugar_trans"/>
</dbReference>
<evidence type="ECO:0000313" key="2">
    <source>
        <dbReference type="Proteomes" id="UP000093510"/>
    </source>
</evidence>
<proteinExistence type="predicted"/>
<dbReference type="SUPFAM" id="SSF53448">
    <property type="entry name" value="Nucleotide-diphospho-sugar transferases"/>
    <property type="match status" value="1"/>
</dbReference>
<gene>
    <name evidence="1" type="ORF">LPBF_01585</name>
</gene>
<dbReference type="EMBL" id="LVEP01000002">
    <property type="protein sequence ID" value="OCB78712.1"/>
    <property type="molecule type" value="Genomic_DNA"/>
</dbReference>
<dbReference type="AlphaFoldDB" id="A0A1B9E9V3"/>
<keyword evidence="2" id="KW-1185">Reference proteome</keyword>